<dbReference type="InterPro" id="IPR011083">
    <property type="entry name" value="Phage_tail_collar_dom"/>
</dbReference>
<accession>A0A2X0SK75</accession>
<feature type="domain" description="Phage tail collar" evidence="1">
    <location>
        <begin position="6"/>
        <end position="57"/>
    </location>
</feature>
<evidence type="ECO:0000313" key="2">
    <source>
        <dbReference type="EMBL" id="SPS06256.1"/>
    </source>
</evidence>
<dbReference type="Pfam" id="PF07484">
    <property type="entry name" value="Collar"/>
    <property type="match status" value="1"/>
</dbReference>
<protein>
    <recommendedName>
        <fullName evidence="1">Phage tail collar domain-containing protein</fullName>
    </recommendedName>
</protein>
<name>A0A2X0SK75_9PROT</name>
<organism evidence="2">
    <name type="scientific">Candidatus Nitrotoga fabula</name>
    <dbReference type="NCBI Taxonomy" id="2182327"/>
    <lineage>
        <taxon>Bacteria</taxon>
        <taxon>Pseudomonadati</taxon>
        <taxon>Pseudomonadota</taxon>
        <taxon>Betaproteobacteria</taxon>
        <taxon>Nitrosomonadales</taxon>
        <taxon>Gallionellaceae</taxon>
        <taxon>Candidatus Nitrotoga</taxon>
    </lineage>
</organism>
<dbReference type="Gene3D" id="3.90.1340.10">
    <property type="entry name" value="Phage tail collar domain"/>
    <property type="match status" value="1"/>
</dbReference>
<dbReference type="EMBL" id="LS423452">
    <property type="protein sequence ID" value="SPS06256.1"/>
    <property type="molecule type" value="Genomic_DNA"/>
</dbReference>
<sequence length="77" mass="8410">MEAYIGTILLFAGNFAPKGWAFCDGKLLNIQGNEAVFSIVGTQYGGDGMHNFALPNLPNVGDTRYIFCMEGIYPSRD</sequence>
<dbReference type="AlphaFoldDB" id="A0A2X0SK75"/>
<reference evidence="2" key="1">
    <citation type="submission" date="2018-05" db="EMBL/GenBank/DDBJ databases">
        <authorList>
            <person name="Lanie J.A."/>
            <person name="Ng W.-L."/>
            <person name="Kazmierczak K.M."/>
            <person name="Andrzejewski T.M."/>
            <person name="Davidsen T.M."/>
            <person name="Wayne K.J."/>
            <person name="Tettelin H."/>
            <person name="Glass J.I."/>
            <person name="Rusch D."/>
            <person name="Podicherti R."/>
            <person name="Tsui H.-C.T."/>
            <person name="Winkler M.E."/>
        </authorList>
    </citation>
    <scope>NUCLEOTIDE SEQUENCE</scope>
    <source>
        <strain evidence="2">KNB</strain>
    </source>
</reference>
<dbReference type="InterPro" id="IPR037053">
    <property type="entry name" value="Phage_tail_collar_dom_sf"/>
</dbReference>
<gene>
    <name evidence="2" type="ORF">NITFAB_1846</name>
</gene>
<proteinExistence type="predicted"/>
<evidence type="ECO:0000259" key="1">
    <source>
        <dbReference type="Pfam" id="PF07484"/>
    </source>
</evidence>
<dbReference type="SUPFAM" id="SSF88874">
    <property type="entry name" value="Receptor-binding domain of short tail fibre protein gp12"/>
    <property type="match status" value="1"/>
</dbReference>